<keyword evidence="3" id="KW-1185">Reference proteome</keyword>
<comment type="caution">
    <text evidence="2">The sequence shown here is derived from an EMBL/GenBank/DDBJ whole genome shotgun (WGS) entry which is preliminary data.</text>
</comment>
<organism evidence="2 3">
    <name type="scientific">Cocos nucifera</name>
    <name type="common">Coconut palm</name>
    <dbReference type="NCBI Taxonomy" id="13894"/>
    <lineage>
        <taxon>Eukaryota</taxon>
        <taxon>Viridiplantae</taxon>
        <taxon>Streptophyta</taxon>
        <taxon>Embryophyta</taxon>
        <taxon>Tracheophyta</taxon>
        <taxon>Spermatophyta</taxon>
        <taxon>Magnoliopsida</taxon>
        <taxon>Liliopsida</taxon>
        <taxon>Arecaceae</taxon>
        <taxon>Arecoideae</taxon>
        <taxon>Cocoseae</taxon>
        <taxon>Attaleinae</taxon>
        <taxon>Cocos</taxon>
    </lineage>
</organism>
<name>A0A8K0HYK2_COCNU</name>
<evidence type="ECO:0000256" key="1">
    <source>
        <dbReference type="SAM" id="Phobius"/>
    </source>
</evidence>
<dbReference type="OrthoDB" id="1909934at2759"/>
<dbReference type="PANTHER" id="PTHR37254">
    <property type="entry name" value="OS01G0100500 PROTEIN"/>
    <property type="match status" value="1"/>
</dbReference>
<keyword evidence="1" id="KW-0812">Transmembrane</keyword>
<reference evidence="2" key="1">
    <citation type="journal article" date="2017" name="Gigascience">
        <title>The genome draft of coconut (Cocos nucifera).</title>
        <authorList>
            <person name="Xiao Y."/>
            <person name="Xu P."/>
            <person name="Fan H."/>
            <person name="Baudouin L."/>
            <person name="Xia W."/>
            <person name="Bocs S."/>
            <person name="Xu J."/>
            <person name="Li Q."/>
            <person name="Guo A."/>
            <person name="Zhou L."/>
            <person name="Li J."/>
            <person name="Wu Y."/>
            <person name="Ma Z."/>
            <person name="Armero A."/>
            <person name="Issali A.E."/>
            <person name="Liu N."/>
            <person name="Peng M."/>
            <person name="Yang Y."/>
        </authorList>
    </citation>
    <scope>NUCLEOTIDE SEQUENCE</scope>
    <source>
        <tissue evidence="2">Spear leaf of Hainan Tall coconut</tissue>
    </source>
</reference>
<gene>
    <name evidence="2" type="ORF">COCNU_02G008080</name>
</gene>
<dbReference type="Proteomes" id="UP000797356">
    <property type="component" value="Chromosome 2"/>
</dbReference>
<proteinExistence type="predicted"/>
<keyword evidence="1" id="KW-1133">Transmembrane helix</keyword>
<reference evidence="2" key="2">
    <citation type="submission" date="2019-07" db="EMBL/GenBank/DDBJ databases">
        <authorList>
            <person name="Yang Y."/>
            <person name="Bocs S."/>
            <person name="Baudouin L."/>
        </authorList>
    </citation>
    <scope>NUCLEOTIDE SEQUENCE</scope>
    <source>
        <tissue evidence="2">Spear leaf of Hainan Tall coconut</tissue>
    </source>
</reference>
<dbReference type="EMBL" id="CM017873">
    <property type="protein sequence ID" value="KAG1330840.1"/>
    <property type="molecule type" value="Genomic_DNA"/>
</dbReference>
<keyword evidence="1" id="KW-0472">Membrane</keyword>
<feature type="transmembrane region" description="Helical" evidence="1">
    <location>
        <begin position="31"/>
        <end position="52"/>
    </location>
</feature>
<dbReference type="PANTHER" id="PTHR37254:SF1">
    <property type="entry name" value="OS01G0100500 PROTEIN"/>
    <property type="match status" value="1"/>
</dbReference>
<evidence type="ECO:0000313" key="3">
    <source>
        <dbReference type="Proteomes" id="UP000797356"/>
    </source>
</evidence>
<accession>A0A8K0HYK2</accession>
<sequence>MTRVARAAGPTFLEELLPLDDVRRMVRSEAALLKAMLVAIVSWLAFCAAVRLGRVDGGRTVWFRPQEWQFYT</sequence>
<evidence type="ECO:0000313" key="2">
    <source>
        <dbReference type="EMBL" id="KAG1330840.1"/>
    </source>
</evidence>
<protein>
    <submittedName>
        <fullName evidence="2">Uncharacterized protein</fullName>
    </submittedName>
</protein>
<dbReference type="AlphaFoldDB" id="A0A8K0HYK2"/>